<dbReference type="HOGENOM" id="CLU_3070287_0_0_1"/>
<protein>
    <submittedName>
        <fullName evidence="1">Uncharacterized protein</fullName>
    </submittedName>
</protein>
<name>A0A0D0B1P8_9AGAM</name>
<dbReference type="Proteomes" id="UP000054485">
    <property type="component" value="Unassembled WGS sequence"/>
</dbReference>
<reference evidence="2" key="2">
    <citation type="submission" date="2015-01" db="EMBL/GenBank/DDBJ databases">
        <title>Evolutionary Origins and Diversification of the Mycorrhizal Mutualists.</title>
        <authorList>
            <consortium name="DOE Joint Genome Institute"/>
            <consortium name="Mycorrhizal Genomics Consortium"/>
            <person name="Kohler A."/>
            <person name="Kuo A."/>
            <person name="Nagy L.G."/>
            <person name="Floudas D."/>
            <person name="Copeland A."/>
            <person name="Barry K.W."/>
            <person name="Cichocki N."/>
            <person name="Veneault-Fourrey C."/>
            <person name="LaButti K."/>
            <person name="Lindquist E.A."/>
            <person name="Lipzen A."/>
            <person name="Lundell T."/>
            <person name="Morin E."/>
            <person name="Murat C."/>
            <person name="Riley R."/>
            <person name="Ohm R."/>
            <person name="Sun H."/>
            <person name="Tunlid A."/>
            <person name="Henrissat B."/>
            <person name="Grigoriev I.V."/>
            <person name="Hibbett D.S."/>
            <person name="Martin F."/>
        </authorList>
    </citation>
    <scope>NUCLEOTIDE SEQUENCE [LARGE SCALE GENOMIC DNA]</scope>
    <source>
        <strain evidence="2">UH-Slu-Lm8-n1</strain>
    </source>
</reference>
<evidence type="ECO:0000313" key="2">
    <source>
        <dbReference type="Proteomes" id="UP000054485"/>
    </source>
</evidence>
<organism evidence="1 2">
    <name type="scientific">Suillus luteus UH-Slu-Lm8-n1</name>
    <dbReference type="NCBI Taxonomy" id="930992"/>
    <lineage>
        <taxon>Eukaryota</taxon>
        <taxon>Fungi</taxon>
        <taxon>Dikarya</taxon>
        <taxon>Basidiomycota</taxon>
        <taxon>Agaricomycotina</taxon>
        <taxon>Agaricomycetes</taxon>
        <taxon>Agaricomycetidae</taxon>
        <taxon>Boletales</taxon>
        <taxon>Suillineae</taxon>
        <taxon>Suillaceae</taxon>
        <taxon>Suillus</taxon>
    </lineage>
</organism>
<gene>
    <name evidence="1" type="ORF">CY34DRAFT_803279</name>
</gene>
<dbReference type="EMBL" id="KN835201">
    <property type="protein sequence ID" value="KIK43944.1"/>
    <property type="molecule type" value="Genomic_DNA"/>
</dbReference>
<sequence length="53" mass="6046">MAIMLHSCLHNRASRRITRTAVLHYTNLISEYLATAARDTLARPTGQFQLTPY</sequence>
<dbReference type="AlphaFoldDB" id="A0A0D0B1P8"/>
<proteinExistence type="predicted"/>
<evidence type="ECO:0000313" key="1">
    <source>
        <dbReference type="EMBL" id="KIK43944.1"/>
    </source>
</evidence>
<keyword evidence="2" id="KW-1185">Reference proteome</keyword>
<accession>A0A0D0B1P8</accession>
<dbReference type="InParanoid" id="A0A0D0B1P8"/>
<reference evidence="1 2" key="1">
    <citation type="submission" date="2014-04" db="EMBL/GenBank/DDBJ databases">
        <authorList>
            <consortium name="DOE Joint Genome Institute"/>
            <person name="Kuo A."/>
            <person name="Ruytinx J."/>
            <person name="Rineau F."/>
            <person name="Colpaert J."/>
            <person name="Kohler A."/>
            <person name="Nagy L.G."/>
            <person name="Floudas D."/>
            <person name="Copeland A."/>
            <person name="Barry K.W."/>
            <person name="Cichocki N."/>
            <person name="Veneault-Fourrey C."/>
            <person name="LaButti K."/>
            <person name="Lindquist E.A."/>
            <person name="Lipzen A."/>
            <person name="Lundell T."/>
            <person name="Morin E."/>
            <person name="Murat C."/>
            <person name="Sun H."/>
            <person name="Tunlid A."/>
            <person name="Henrissat B."/>
            <person name="Grigoriev I.V."/>
            <person name="Hibbett D.S."/>
            <person name="Martin F."/>
            <person name="Nordberg H.P."/>
            <person name="Cantor M.N."/>
            <person name="Hua S.X."/>
        </authorList>
    </citation>
    <scope>NUCLEOTIDE SEQUENCE [LARGE SCALE GENOMIC DNA]</scope>
    <source>
        <strain evidence="1 2">UH-Slu-Lm8-n1</strain>
    </source>
</reference>